<evidence type="ECO:0000313" key="2">
    <source>
        <dbReference type="Proteomes" id="UP000265566"/>
    </source>
</evidence>
<protein>
    <submittedName>
        <fullName evidence="1">Uncharacterized protein</fullName>
    </submittedName>
</protein>
<dbReference type="Gramene" id="rna28536">
    <property type="protein sequence ID" value="RHN53611.1"/>
    <property type="gene ID" value="gene28536"/>
</dbReference>
<comment type="caution">
    <text evidence="1">The sequence shown here is derived from an EMBL/GenBank/DDBJ whole genome shotgun (WGS) entry which is preliminary data.</text>
</comment>
<accession>A0A396HM98</accession>
<organism evidence="1 2">
    <name type="scientific">Medicago truncatula</name>
    <name type="common">Barrel medic</name>
    <name type="synonym">Medicago tribuloides</name>
    <dbReference type="NCBI Taxonomy" id="3880"/>
    <lineage>
        <taxon>Eukaryota</taxon>
        <taxon>Viridiplantae</taxon>
        <taxon>Streptophyta</taxon>
        <taxon>Embryophyta</taxon>
        <taxon>Tracheophyta</taxon>
        <taxon>Spermatophyta</taxon>
        <taxon>Magnoliopsida</taxon>
        <taxon>eudicotyledons</taxon>
        <taxon>Gunneridae</taxon>
        <taxon>Pentapetalae</taxon>
        <taxon>rosids</taxon>
        <taxon>fabids</taxon>
        <taxon>Fabales</taxon>
        <taxon>Fabaceae</taxon>
        <taxon>Papilionoideae</taxon>
        <taxon>50 kb inversion clade</taxon>
        <taxon>NPAAA clade</taxon>
        <taxon>Hologalegina</taxon>
        <taxon>IRL clade</taxon>
        <taxon>Trifolieae</taxon>
        <taxon>Medicago</taxon>
    </lineage>
</organism>
<name>A0A396HM98_MEDTR</name>
<dbReference type="EMBL" id="PSQE01000005">
    <property type="protein sequence ID" value="RHN53611.1"/>
    <property type="molecule type" value="Genomic_DNA"/>
</dbReference>
<evidence type="ECO:0000313" key="1">
    <source>
        <dbReference type="EMBL" id="RHN53611.1"/>
    </source>
</evidence>
<dbReference type="Proteomes" id="UP000265566">
    <property type="component" value="Chromosome 5"/>
</dbReference>
<gene>
    <name evidence="1" type="ORF">MtrunA17_Chr5g0397711</name>
</gene>
<proteinExistence type="predicted"/>
<reference evidence="2" key="1">
    <citation type="journal article" date="2018" name="Nat. Plants">
        <title>Whole-genome landscape of Medicago truncatula symbiotic genes.</title>
        <authorList>
            <person name="Pecrix Y."/>
            <person name="Staton S.E."/>
            <person name="Sallet E."/>
            <person name="Lelandais-Briere C."/>
            <person name="Moreau S."/>
            <person name="Carrere S."/>
            <person name="Blein T."/>
            <person name="Jardinaud M.F."/>
            <person name="Latrasse D."/>
            <person name="Zouine M."/>
            <person name="Zahm M."/>
            <person name="Kreplak J."/>
            <person name="Mayjonade B."/>
            <person name="Satge C."/>
            <person name="Perez M."/>
            <person name="Cauet S."/>
            <person name="Marande W."/>
            <person name="Chantry-Darmon C."/>
            <person name="Lopez-Roques C."/>
            <person name="Bouchez O."/>
            <person name="Berard A."/>
            <person name="Debelle F."/>
            <person name="Munos S."/>
            <person name="Bendahmane A."/>
            <person name="Berges H."/>
            <person name="Niebel A."/>
            <person name="Buitink J."/>
            <person name="Frugier F."/>
            <person name="Benhamed M."/>
            <person name="Crespi M."/>
            <person name="Gouzy J."/>
            <person name="Gamas P."/>
        </authorList>
    </citation>
    <scope>NUCLEOTIDE SEQUENCE [LARGE SCALE GENOMIC DNA]</scope>
    <source>
        <strain evidence="2">cv. Jemalong A17</strain>
    </source>
</reference>
<sequence length="43" mass="4958">MMMNDGVDDDIEDSGNHFHSKMDLEYNSQKLFPQQNGFGIPVR</sequence>
<dbReference type="AlphaFoldDB" id="A0A396HM98"/>